<organism evidence="6 7">
    <name type="scientific">Ascosphaera apis ARSEF 7405</name>
    <dbReference type="NCBI Taxonomy" id="392613"/>
    <lineage>
        <taxon>Eukaryota</taxon>
        <taxon>Fungi</taxon>
        <taxon>Dikarya</taxon>
        <taxon>Ascomycota</taxon>
        <taxon>Pezizomycotina</taxon>
        <taxon>Eurotiomycetes</taxon>
        <taxon>Eurotiomycetidae</taxon>
        <taxon>Onygenales</taxon>
        <taxon>Ascosphaeraceae</taxon>
        <taxon>Ascosphaera</taxon>
    </lineage>
</organism>
<feature type="compositionally biased region" description="Gly residues" evidence="5">
    <location>
        <begin position="88"/>
        <end position="99"/>
    </location>
</feature>
<reference evidence="6 7" key="1">
    <citation type="journal article" date="2016" name="Genome Biol. Evol.">
        <title>Divergent and convergent evolution of fungal pathogenicity.</title>
        <authorList>
            <person name="Shang Y."/>
            <person name="Xiao G."/>
            <person name="Zheng P."/>
            <person name="Cen K."/>
            <person name="Zhan S."/>
            <person name="Wang C."/>
        </authorList>
    </citation>
    <scope>NUCLEOTIDE SEQUENCE [LARGE SCALE GENOMIC DNA]</scope>
    <source>
        <strain evidence="6 7">ARSEF 7405</strain>
    </source>
</reference>
<dbReference type="Proteomes" id="UP000242877">
    <property type="component" value="Unassembled WGS sequence"/>
</dbReference>
<feature type="region of interest" description="Disordered" evidence="5">
    <location>
        <begin position="289"/>
        <end position="384"/>
    </location>
</feature>
<keyword evidence="2" id="KW-0805">Transcription regulation</keyword>
<evidence type="ECO:0000313" key="6">
    <source>
        <dbReference type="EMBL" id="KZZ87954.1"/>
    </source>
</evidence>
<keyword evidence="6" id="KW-0418">Kinase</keyword>
<feature type="compositionally biased region" description="Polar residues" evidence="5">
    <location>
        <begin position="321"/>
        <end position="336"/>
    </location>
</feature>
<feature type="region of interest" description="Disordered" evidence="5">
    <location>
        <begin position="88"/>
        <end position="119"/>
    </location>
</feature>
<keyword evidence="3" id="KW-0804">Transcription</keyword>
<accession>A0A167VSQ8</accession>
<feature type="region of interest" description="Disordered" evidence="5">
    <location>
        <begin position="1"/>
        <end position="25"/>
    </location>
</feature>
<evidence type="ECO:0000256" key="5">
    <source>
        <dbReference type="SAM" id="MobiDB-lite"/>
    </source>
</evidence>
<evidence type="ECO:0000256" key="1">
    <source>
        <dbReference type="ARBA" id="ARBA00004123"/>
    </source>
</evidence>
<dbReference type="PANTHER" id="PTHR45093">
    <property type="entry name" value="TRANSCRIPTION ACTIVATOR MSS11"/>
    <property type="match status" value="1"/>
</dbReference>
<dbReference type="OrthoDB" id="5600002at2759"/>
<evidence type="ECO:0000313" key="7">
    <source>
        <dbReference type="Proteomes" id="UP000242877"/>
    </source>
</evidence>
<name>A0A167VSQ8_9EURO</name>
<feature type="compositionally biased region" description="Pro residues" evidence="5">
    <location>
        <begin position="11"/>
        <end position="21"/>
    </location>
</feature>
<dbReference type="InterPro" id="IPR006594">
    <property type="entry name" value="LisH"/>
</dbReference>
<dbReference type="PANTHER" id="PTHR45093:SF2">
    <property type="entry name" value="LISH DOMAIN-CONTAINING PROTEIN"/>
    <property type="match status" value="1"/>
</dbReference>
<dbReference type="Pfam" id="PF08513">
    <property type="entry name" value="LisH"/>
    <property type="match status" value="1"/>
</dbReference>
<proteinExistence type="predicted"/>
<keyword evidence="4" id="KW-0539">Nucleus</keyword>
<keyword evidence="7" id="KW-1185">Reference proteome</keyword>
<sequence length="384" mass="40226">MNPINMNHPVNPGPPHQPPMPMSMSMPAAIPSHVAAAAAAATAAAAAAATAPGATPSSAPPASIGPAGNPAANAAGNLGAAGAGAVGAGAGAGGAGATGAGAPPPSSSSRPEVPSPSRRTAQLNTYIYDYFLMKGYHQSARALLEDKAFPLNVDSKLNQYDESCAPSMNPDEPVPIPDDLPRTGNTDDSAHSTFLFDWFNLFMDIFVAQRSRNRATDAAQYLQHTQNMMRNRDQMNNQYLRQGHMMPAQMRGLRPGMLPPNLQKTAMQNNANLTPQHIAAIQKSQVQQLIQQQQQQMNRDQQDIEVPGRRPPPSPSAGDPTQSPSKRQRLDNSQQMVPGGPTGVPGQPHGPAGPGGPRPAATTDAKRSTAPIQSGCYASETARR</sequence>
<gene>
    <name evidence="6" type="ORF">AAP_05220</name>
</gene>
<dbReference type="AlphaFoldDB" id="A0A167VSQ8"/>
<dbReference type="EMBL" id="AZGZ01000029">
    <property type="protein sequence ID" value="KZZ87954.1"/>
    <property type="molecule type" value="Genomic_DNA"/>
</dbReference>
<evidence type="ECO:0000256" key="4">
    <source>
        <dbReference type="ARBA" id="ARBA00023242"/>
    </source>
</evidence>
<comment type="caution">
    <text evidence="6">The sequence shown here is derived from an EMBL/GenBank/DDBJ whole genome shotgun (WGS) entry which is preliminary data.</text>
</comment>
<dbReference type="GO" id="GO:0005634">
    <property type="term" value="C:nucleus"/>
    <property type="evidence" value="ECO:0007669"/>
    <property type="project" value="UniProtKB-SubCell"/>
</dbReference>
<protein>
    <submittedName>
        <fullName evidence="6">cAMP-dependent protein kinase</fullName>
    </submittedName>
</protein>
<keyword evidence="6" id="KW-0808">Transferase</keyword>
<feature type="compositionally biased region" description="Low complexity" evidence="5">
    <location>
        <begin position="289"/>
        <end position="299"/>
    </location>
</feature>
<feature type="region of interest" description="Disordered" evidence="5">
    <location>
        <begin position="46"/>
        <end position="65"/>
    </location>
</feature>
<comment type="subcellular location">
    <subcellularLocation>
        <location evidence="1">Nucleus</location>
    </subcellularLocation>
</comment>
<dbReference type="VEuPathDB" id="FungiDB:AAP_05220"/>
<evidence type="ECO:0000256" key="2">
    <source>
        <dbReference type="ARBA" id="ARBA00023015"/>
    </source>
</evidence>
<dbReference type="GO" id="GO:0016301">
    <property type="term" value="F:kinase activity"/>
    <property type="evidence" value="ECO:0007669"/>
    <property type="project" value="UniProtKB-KW"/>
</dbReference>
<dbReference type="PROSITE" id="PS50896">
    <property type="entry name" value="LISH"/>
    <property type="match status" value="1"/>
</dbReference>
<evidence type="ECO:0000256" key="3">
    <source>
        <dbReference type="ARBA" id="ARBA00023163"/>
    </source>
</evidence>